<keyword evidence="1" id="KW-1133">Transmembrane helix</keyword>
<keyword evidence="1" id="KW-0472">Membrane</keyword>
<evidence type="ECO:0000313" key="3">
    <source>
        <dbReference type="Proteomes" id="UP000054099"/>
    </source>
</evidence>
<reference evidence="2 3" key="1">
    <citation type="journal article" date="2014" name="Antonie Van Leeuwenhoek">
        <title>Fictibacillus enclensis sp. nov., isolated from marine sediment.</title>
        <authorList>
            <person name="Dastager S.G."/>
            <person name="Mawlankar R."/>
            <person name="Srinivasan K."/>
            <person name="Tang S.K."/>
            <person name="Lee J.C."/>
            <person name="Ramana V.V."/>
            <person name="Shouche Y.S."/>
        </authorList>
    </citation>
    <scope>NUCLEOTIDE SEQUENCE [LARGE SCALE GENOMIC DNA]</scope>
    <source>
        <strain evidence="2 3">NIO-1003</strain>
    </source>
</reference>
<dbReference type="GO" id="GO:0005886">
    <property type="term" value="C:plasma membrane"/>
    <property type="evidence" value="ECO:0007669"/>
    <property type="project" value="UniProtKB-SubCell"/>
</dbReference>
<dbReference type="GO" id="GO:0140359">
    <property type="term" value="F:ABC-type transporter activity"/>
    <property type="evidence" value="ECO:0007669"/>
    <property type="project" value="InterPro"/>
</dbReference>
<feature type="transmembrane region" description="Helical" evidence="1">
    <location>
        <begin position="122"/>
        <end position="144"/>
    </location>
</feature>
<name>A0A0V8J2Q9_9BACL</name>
<evidence type="ECO:0000313" key="2">
    <source>
        <dbReference type="EMBL" id="KSU81024.1"/>
    </source>
</evidence>
<dbReference type="Proteomes" id="UP000054099">
    <property type="component" value="Unassembled WGS sequence"/>
</dbReference>
<organism evidence="2 3">
    <name type="scientific">Fictibacillus enclensis</name>
    <dbReference type="NCBI Taxonomy" id="1017270"/>
    <lineage>
        <taxon>Bacteria</taxon>
        <taxon>Bacillati</taxon>
        <taxon>Bacillota</taxon>
        <taxon>Bacilli</taxon>
        <taxon>Bacillales</taxon>
        <taxon>Fictibacillaceae</taxon>
        <taxon>Fictibacillus</taxon>
    </lineage>
</organism>
<proteinExistence type="predicted"/>
<feature type="transmembrane region" description="Helical" evidence="1">
    <location>
        <begin position="237"/>
        <end position="258"/>
    </location>
</feature>
<dbReference type="EMBL" id="LNQN01000006">
    <property type="protein sequence ID" value="KSU81024.1"/>
    <property type="molecule type" value="Genomic_DNA"/>
</dbReference>
<feature type="transmembrane region" description="Helical" evidence="1">
    <location>
        <begin position="15"/>
        <end position="33"/>
    </location>
</feature>
<comment type="caution">
    <text evidence="2">The sequence shown here is derived from an EMBL/GenBank/DDBJ whole genome shotgun (WGS) entry which is preliminary data.</text>
</comment>
<feature type="transmembrane region" description="Helical" evidence="1">
    <location>
        <begin position="156"/>
        <end position="181"/>
    </location>
</feature>
<dbReference type="PANTHER" id="PTHR37305:SF2">
    <property type="entry name" value="BACITRACIN TRANSPORT PERMEASE PROTEIN BCRB"/>
    <property type="match status" value="1"/>
</dbReference>
<keyword evidence="1" id="KW-0812">Transmembrane</keyword>
<evidence type="ECO:0000256" key="1">
    <source>
        <dbReference type="SAM" id="Phobius"/>
    </source>
</evidence>
<dbReference type="OrthoDB" id="9800309at2"/>
<dbReference type="Pfam" id="PF12679">
    <property type="entry name" value="ABC2_membrane_2"/>
    <property type="match status" value="1"/>
</dbReference>
<sequence>MNMFLHELRENRRPMIIWTFSLVAVTVLFFSMYPSIEKDGDQFIKVLQNYPEGVLKALGVQINSITSLLGFYCYFFLYIMLCGAIQAMNLGTGILSKEVSGKTAEFILTKPVTRVRIMISKLFAVLAILVITNLVFVAVSYMMAKAVAVEDFDVRTFFLISAANLFVQLIFAALGFFVSALFTKIRSVLPVSLGTVFAFFIISMFGSAIGDEASRYFTPFKYVDMSYIMKHSAYEPLYLDMGAALIAVAVGAGCLLFVKKDIHTV</sequence>
<protein>
    <submittedName>
        <fullName evidence="2">ABC transporter permease</fullName>
    </submittedName>
</protein>
<feature type="transmembrane region" description="Helical" evidence="1">
    <location>
        <begin position="65"/>
        <end position="87"/>
    </location>
</feature>
<feature type="transmembrane region" description="Helical" evidence="1">
    <location>
        <begin position="188"/>
        <end position="209"/>
    </location>
</feature>
<gene>
    <name evidence="2" type="ORF">AS030_18915</name>
</gene>
<dbReference type="PANTHER" id="PTHR37305">
    <property type="entry name" value="INTEGRAL MEMBRANE PROTEIN-RELATED"/>
    <property type="match status" value="1"/>
</dbReference>
<accession>A0A0V8J2Q9</accession>
<dbReference type="AlphaFoldDB" id="A0A0V8J2Q9"/>
<keyword evidence="3" id="KW-1185">Reference proteome</keyword>